<accession>A0ABR5AJ34</accession>
<organism evidence="3 4">
    <name type="scientific">Gordoniibacillus kamchatkensis</name>
    <dbReference type="NCBI Taxonomy" id="1590651"/>
    <lineage>
        <taxon>Bacteria</taxon>
        <taxon>Bacillati</taxon>
        <taxon>Bacillota</taxon>
        <taxon>Bacilli</taxon>
        <taxon>Bacillales</taxon>
        <taxon>Paenibacillaceae</taxon>
        <taxon>Gordoniibacillus</taxon>
    </lineage>
</organism>
<name>A0ABR5AJ34_9BACL</name>
<evidence type="ECO:0000313" key="4">
    <source>
        <dbReference type="Proteomes" id="UP000031967"/>
    </source>
</evidence>
<reference evidence="3 4" key="1">
    <citation type="submission" date="2014-12" db="EMBL/GenBank/DDBJ databases">
        <title>Draft genome sequence of Paenibacillus kamchatkensis strain B-2647.</title>
        <authorList>
            <person name="Karlyshev A.V."/>
            <person name="Kudryashova E.B."/>
        </authorList>
    </citation>
    <scope>NUCLEOTIDE SEQUENCE [LARGE SCALE GENOMIC DNA]</scope>
    <source>
        <strain evidence="3 4">VKM B-2647</strain>
    </source>
</reference>
<sequence>MILMSSVLVTACSDNSGKQAAAPAASQQQPAAAKTPEKADPFGKFAQPVTVTQVLGFRPPEDPKTPKGITPEQNGYLKQLKDMLNIDVKYMWTVPTEQYEQKFSLAVASGDLPDLMVVDQKMFEKLYEQGMLADITDAYKTYASPTLKKYVEGDGGFALGMFTRDGKIYGLPSYEDPYMSTQIMWIRTDWLKNLGLEPPKTIDELEKVAEAFVKNDPDKNGKADTYGLALQKKLIFWGFDARGLFNSMGAYPTAWLKGSDGKLMAGEIQPETKNVLAKLQSWYQKGILDKEWALKDDQKAVEDIVAGKVGISFGEWWYPNWPLNLNKDKDPNAEWKPFPLPSFDGKPGKSLVNKIRLNKVVVVNKKAKHPEAVIKMASFYNEMERSKYKDINKAENGWVYNWYEPRIYNPNNFENLFQAVNEAVANKKDKVESEKDETVIQGADEVFKAAKDYLAGDKKAWGLYFSRAADDGGWGLTRKIRDQKLVTFNEYYGPATPTQVEKGASLDKLMDETFTKIIMGSAPIDEFDKYVSSWKKLGGDDITKEINDWYAKNAK</sequence>
<comment type="caution">
    <text evidence="3">The sequence shown here is derived from an EMBL/GenBank/DDBJ whole genome shotgun (WGS) entry which is preliminary data.</text>
</comment>
<evidence type="ECO:0000256" key="2">
    <source>
        <dbReference type="SAM" id="MobiDB-lite"/>
    </source>
</evidence>
<dbReference type="Proteomes" id="UP000031967">
    <property type="component" value="Unassembled WGS sequence"/>
</dbReference>
<protein>
    <submittedName>
        <fullName evidence="3">ABC transporter substrate-binding protein</fullName>
    </submittedName>
</protein>
<dbReference type="PANTHER" id="PTHR43649:SF33">
    <property type="entry name" value="POLYGALACTURONAN_RHAMNOGALACTURONAN-BINDING PROTEIN YTCQ"/>
    <property type="match status" value="1"/>
</dbReference>
<proteinExistence type="predicted"/>
<dbReference type="PANTHER" id="PTHR43649">
    <property type="entry name" value="ARABINOSE-BINDING PROTEIN-RELATED"/>
    <property type="match status" value="1"/>
</dbReference>
<keyword evidence="1" id="KW-0732">Signal</keyword>
<dbReference type="CDD" id="cd13580">
    <property type="entry name" value="PBP2_AlgQ_like_1"/>
    <property type="match status" value="1"/>
</dbReference>
<dbReference type="InterPro" id="IPR050490">
    <property type="entry name" value="Bact_solute-bd_prot1"/>
</dbReference>
<dbReference type="EMBL" id="JXAK01000017">
    <property type="protein sequence ID" value="KIL40758.1"/>
    <property type="molecule type" value="Genomic_DNA"/>
</dbReference>
<dbReference type="SUPFAM" id="SSF53850">
    <property type="entry name" value="Periplasmic binding protein-like II"/>
    <property type="match status" value="1"/>
</dbReference>
<evidence type="ECO:0000256" key="1">
    <source>
        <dbReference type="ARBA" id="ARBA00022729"/>
    </source>
</evidence>
<gene>
    <name evidence="3" type="ORF">SD70_11565</name>
</gene>
<evidence type="ECO:0000313" key="3">
    <source>
        <dbReference type="EMBL" id="KIL40758.1"/>
    </source>
</evidence>
<feature type="compositionally biased region" description="Low complexity" evidence="2">
    <location>
        <begin position="20"/>
        <end position="33"/>
    </location>
</feature>
<dbReference type="Gene3D" id="3.40.190.10">
    <property type="entry name" value="Periplasmic binding protein-like II"/>
    <property type="match status" value="2"/>
</dbReference>
<feature type="region of interest" description="Disordered" evidence="2">
    <location>
        <begin position="20"/>
        <end position="42"/>
    </location>
</feature>
<keyword evidence="4" id="KW-1185">Reference proteome</keyword>